<evidence type="ECO:0000256" key="1">
    <source>
        <dbReference type="SAM" id="SignalP"/>
    </source>
</evidence>
<dbReference type="KEGG" id="soy:115880108"/>
<dbReference type="RefSeq" id="XP_030753094.1">
    <property type="nucleotide sequence ID" value="XM_030897234.1"/>
</dbReference>
<protein>
    <submittedName>
        <fullName evidence="3">Uncharacterized protein LOC115880108</fullName>
    </submittedName>
</protein>
<dbReference type="OrthoDB" id="6781274at2759"/>
<keyword evidence="2" id="KW-1185">Reference proteome</keyword>
<sequence length="184" mass="21248">MKGILRSWHLLLLAMVLTFVDINSQELLPFGSYKQETRFPIFAGQFQTSKQYGNQERQFTAGFHLNAPRSLPQFIPPRFPINPIVFSAAKDSFGNRNYFHLPLIPPPYSLFIPNSIQQKPETKGQEEEYRKYLKETEEEDEKERQQNEITTDLDDVTITSSFAASTPKTFVNVKVQGKEYGYST</sequence>
<accession>A0A6J2XR11</accession>
<evidence type="ECO:0000313" key="2">
    <source>
        <dbReference type="Proteomes" id="UP000504635"/>
    </source>
</evidence>
<reference evidence="3" key="1">
    <citation type="submission" date="2025-08" db="UniProtKB">
        <authorList>
            <consortium name="RefSeq"/>
        </authorList>
    </citation>
    <scope>IDENTIFICATION</scope>
    <source>
        <tissue evidence="3">Gonads</tissue>
    </source>
</reference>
<feature type="signal peptide" evidence="1">
    <location>
        <begin position="1"/>
        <end position="24"/>
    </location>
</feature>
<keyword evidence="1" id="KW-0732">Signal</keyword>
<organism evidence="2 3">
    <name type="scientific">Sitophilus oryzae</name>
    <name type="common">Rice weevil</name>
    <name type="synonym">Curculio oryzae</name>
    <dbReference type="NCBI Taxonomy" id="7048"/>
    <lineage>
        <taxon>Eukaryota</taxon>
        <taxon>Metazoa</taxon>
        <taxon>Ecdysozoa</taxon>
        <taxon>Arthropoda</taxon>
        <taxon>Hexapoda</taxon>
        <taxon>Insecta</taxon>
        <taxon>Pterygota</taxon>
        <taxon>Neoptera</taxon>
        <taxon>Endopterygota</taxon>
        <taxon>Coleoptera</taxon>
        <taxon>Polyphaga</taxon>
        <taxon>Cucujiformia</taxon>
        <taxon>Curculionidae</taxon>
        <taxon>Dryophthorinae</taxon>
        <taxon>Sitophilus</taxon>
    </lineage>
</organism>
<dbReference type="Proteomes" id="UP000504635">
    <property type="component" value="Unplaced"/>
</dbReference>
<dbReference type="GeneID" id="115880108"/>
<dbReference type="InParanoid" id="A0A6J2XR11"/>
<gene>
    <name evidence="3" type="primary">LOC115880108</name>
</gene>
<feature type="chain" id="PRO_5026822129" evidence="1">
    <location>
        <begin position="25"/>
        <end position="184"/>
    </location>
</feature>
<dbReference type="AlphaFoldDB" id="A0A6J2XR11"/>
<evidence type="ECO:0000313" key="3">
    <source>
        <dbReference type="RefSeq" id="XP_030753094.1"/>
    </source>
</evidence>
<name>A0A6J2XR11_SITOR</name>
<proteinExistence type="predicted"/>